<proteinExistence type="predicted"/>
<dbReference type="InParanoid" id="A0LKK3"/>
<dbReference type="EMBL" id="CP000478">
    <property type="protein sequence ID" value="ABK17955.1"/>
    <property type="molecule type" value="Genomic_DNA"/>
</dbReference>
<accession>A0LKK3</accession>
<evidence type="ECO:0000313" key="1">
    <source>
        <dbReference type="EMBL" id="ABK17955.1"/>
    </source>
</evidence>
<gene>
    <name evidence="1" type="ordered locus">Sfum_2273</name>
</gene>
<evidence type="ECO:0000313" key="2">
    <source>
        <dbReference type="Proteomes" id="UP000001784"/>
    </source>
</evidence>
<organism evidence="1 2">
    <name type="scientific">Syntrophobacter fumaroxidans (strain DSM 10017 / MPOB)</name>
    <dbReference type="NCBI Taxonomy" id="335543"/>
    <lineage>
        <taxon>Bacteria</taxon>
        <taxon>Pseudomonadati</taxon>
        <taxon>Thermodesulfobacteriota</taxon>
        <taxon>Syntrophobacteria</taxon>
        <taxon>Syntrophobacterales</taxon>
        <taxon>Syntrophobacteraceae</taxon>
        <taxon>Syntrophobacter</taxon>
    </lineage>
</organism>
<name>A0LKK3_SYNFM</name>
<dbReference type="HOGENOM" id="CLU_1834178_0_0_7"/>
<keyword evidence="2" id="KW-1185">Reference proteome</keyword>
<dbReference type="AlphaFoldDB" id="A0LKK3"/>
<reference evidence="1 2" key="1">
    <citation type="submission" date="2006-10" db="EMBL/GenBank/DDBJ databases">
        <title>Complete sequence of Syntrophobacter fumaroxidans MPOB.</title>
        <authorList>
            <consortium name="US DOE Joint Genome Institute"/>
            <person name="Copeland A."/>
            <person name="Lucas S."/>
            <person name="Lapidus A."/>
            <person name="Barry K."/>
            <person name="Detter J.C."/>
            <person name="Glavina del Rio T."/>
            <person name="Hammon N."/>
            <person name="Israni S."/>
            <person name="Pitluck S."/>
            <person name="Goltsman E.G."/>
            <person name="Martinez M."/>
            <person name="Schmutz J."/>
            <person name="Larimer F."/>
            <person name="Land M."/>
            <person name="Hauser L."/>
            <person name="Kyrpides N."/>
            <person name="Kim E."/>
            <person name="Boone D.R."/>
            <person name="Brockman F."/>
            <person name="Culley D."/>
            <person name="Ferry J."/>
            <person name="Gunsalus R."/>
            <person name="McInerney M.J."/>
            <person name="Morrison M."/>
            <person name="Plugge C."/>
            <person name="Rohlin L."/>
            <person name="Scholten J."/>
            <person name="Sieber J."/>
            <person name="Stams A.J.M."/>
            <person name="Worm P."/>
            <person name="Henstra A.M."/>
            <person name="Richardson P."/>
        </authorList>
    </citation>
    <scope>NUCLEOTIDE SEQUENCE [LARGE SCALE GENOMIC DNA]</scope>
    <source>
        <strain evidence="2">DSM 10017 / MPOB</strain>
    </source>
</reference>
<dbReference type="KEGG" id="sfu:Sfum_2273"/>
<dbReference type="eggNOG" id="COG0426">
    <property type="taxonomic scope" value="Bacteria"/>
</dbReference>
<protein>
    <submittedName>
        <fullName evidence="1">Uncharacterized protein</fullName>
    </submittedName>
</protein>
<sequence>MIRRGTGHASPFPCEEPVGGVCRRIGIGGYFMVSWLHYGKAVQVTATANKRRCSCLLFRGGIVGSHCAGGDPFVDDQGRVFDAAQCCLAEVRSSYRSVVLRNIERLKPRPWVIARTGETSIGAMMHRENRPAFLAGDTDG</sequence>
<dbReference type="Proteomes" id="UP000001784">
    <property type="component" value="Chromosome"/>
</dbReference>